<dbReference type="PROSITE" id="PS00687">
    <property type="entry name" value="ALDEHYDE_DEHYDR_GLU"/>
    <property type="match status" value="1"/>
</dbReference>
<dbReference type="InterPro" id="IPR016161">
    <property type="entry name" value="Ald_DH/histidinol_DH"/>
</dbReference>
<keyword evidence="1 3" id="KW-0560">Oxidoreductase</keyword>
<evidence type="ECO:0000313" key="5">
    <source>
        <dbReference type="EMBL" id="RJG20649.1"/>
    </source>
</evidence>
<feature type="active site" evidence="2">
    <location>
        <position position="258"/>
    </location>
</feature>
<keyword evidence="6" id="KW-1185">Reference proteome</keyword>
<dbReference type="Gene3D" id="3.40.605.10">
    <property type="entry name" value="Aldehyde Dehydrogenase, Chain A, domain 1"/>
    <property type="match status" value="1"/>
</dbReference>
<accession>A0A418Y4F6</accession>
<organism evidence="5 6">
    <name type="scientific">Massilia cavernae</name>
    <dbReference type="NCBI Taxonomy" id="2320864"/>
    <lineage>
        <taxon>Bacteria</taxon>
        <taxon>Pseudomonadati</taxon>
        <taxon>Pseudomonadota</taxon>
        <taxon>Betaproteobacteria</taxon>
        <taxon>Burkholderiales</taxon>
        <taxon>Oxalobacteraceae</taxon>
        <taxon>Telluria group</taxon>
        <taxon>Massilia</taxon>
    </lineage>
</organism>
<evidence type="ECO:0000256" key="2">
    <source>
        <dbReference type="PROSITE-ProRule" id="PRU10007"/>
    </source>
</evidence>
<gene>
    <name evidence="5" type="ORF">D3872_08135</name>
</gene>
<protein>
    <submittedName>
        <fullName evidence="5">Aldehyde dehydrogenase</fullName>
    </submittedName>
</protein>
<dbReference type="InterPro" id="IPR016160">
    <property type="entry name" value="Ald_DH_CS_CYS"/>
</dbReference>
<comment type="similarity">
    <text evidence="3">Belongs to the aldehyde dehydrogenase family.</text>
</comment>
<name>A0A418Y4F6_9BURK</name>
<proteinExistence type="inferred from homology"/>
<comment type="caution">
    <text evidence="5">The sequence shown here is derived from an EMBL/GenBank/DDBJ whole genome shotgun (WGS) entry which is preliminary data.</text>
</comment>
<sequence>MDGLNPDAVNARGAHFIGGRLVEDQHQMDVRRPSDNRTYGGLPVADAEMVDRAVQDSWAAFRNSNWARQAPRDRARVLRRWAELIETDVAHLAPLEAVGSTRPIRDAAAWDVPFTAEGIRFFAEFADKVGGEVAATGIDTLGMTVAEPYGVIAAIAPWNFPLVMASWKIAPALAAGNAVVLKPSELTPYSVLRLAELAIEAGMPPGIFNVVQGDGQVTGDALVRHPRVSKVTFTGSTRTGAAIMAACAQSGTKPVTLELGGKSPQLVFADAPDLDKTARKIAAAIAGNAGQVCVAGSRLIVERPVAERLMDGIASAFAALKAGPTWQAGNTLGPIIRPADAHRIDGVVQRAVEAGAKLVAGGGLAQVEGEGGFYQPTILSGVHSEMEAVRDEIFGPVLTVQAFDSEDEALSLADHPSYGLAAGVHTADIGRALRCMRRIEAGTVWINRYGRTADFVIPTGGFKRSGMGKDLGRQAYEANLRFKSVLVDFARDQ</sequence>
<dbReference type="InterPro" id="IPR016163">
    <property type="entry name" value="Ald_DH_C"/>
</dbReference>
<feature type="domain" description="Aldehyde dehydrogenase" evidence="4">
    <location>
        <begin position="24"/>
        <end position="485"/>
    </location>
</feature>
<dbReference type="FunFam" id="3.40.605.10:FF:000001">
    <property type="entry name" value="Aldehyde dehydrogenase 1"/>
    <property type="match status" value="1"/>
</dbReference>
<dbReference type="OrthoDB" id="6187633at2"/>
<evidence type="ECO:0000259" key="4">
    <source>
        <dbReference type="Pfam" id="PF00171"/>
    </source>
</evidence>
<reference evidence="5 6" key="1">
    <citation type="submission" date="2018-09" db="EMBL/GenBank/DDBJ databases">
        <authorList>
            <person name="Zhu H."/>
        </authorList>
    </citation>
    <scope>NUCLEOTIDE SEQUENCE [LARGE SCALE GENOMIC DNA]</scope>
    <source>
        <strain evidence="5 6">K1S02-61</strain>
    </source>
</reference>
<dbReference type="GO" id="GO:0004030">
    <property type="term" value="F:aldehyde dehydrogenase [NAD(P)+] activity"/>
    <property type="evidence" value="ECO:0007669"/>
    <property type="project" value="UniProtKB-ARBA"/>
</dbReference>
<dbReference type="EMBL" id="QYUP01000080">
    <property type="protein sequence ID" value="RJG20649.1"/>
    <property type="molecule type" value="Genomic_DNA"/>
</dbReference>
<evidence type="ECO:0000313" key="6">
    <source>
        <dbReference type="Proteomes" id="UP000284006"/>
    </source>
</evidence>
<evidence type="ECO:0000256" key="1">
    <source>
        <dbReference type="ARBA" id="ARBA00023002"/>
    </source>
</evidence>
<dbReference type="InterPro" id="IPR015590">
    <property type="entry name" value="Aldehyde_DH_dom"/>
</dbReference>
<dbReference type="AlphaFoldDB" id="A0A418Y4F6"/>
<dbReference type="PANTHER" id="PTHR11699">
    <property type="entry name" value="ALDEHYDE DEHYDROGENASE-RELATED"/>
    <property type="match status" value="1"/>
</dbReference>
<dbReference type="SUPFAM" id="SSF53720">
    <property type="entry name" value="ALDH-like"/>
    <property type="match status" value="1"/>
</dbReference>
<dbReference type="Gene3D" id="3.40.309.10">
    <property type="entry name" value="Aldehyde Dehydrogenase, Chain A, domain 2"/>
    <property type="match status" value="1"/>
</dbReference>
<dbReference type="Pfam" id="PF00171">
    <property type="entry name" value="Aldedh"/>
    <property type="match status" value="1"/>
</dbReference>
<dbReference type="PROSITE" id="PS00070">
    <property type="entry name" value="ALDEHYDE_DEHYDR_CYS"/>
    <property type="match status" value="1"/>
</dbReference>
<dbReference type="InterPro" id="IPR029510">
    <property type="entry name" value="Ald_DH_CS_GLU"/>
</dbReference>
<dbReference type="RefSeq" id="WP_119810304.1">
    <property type="nucleotide sequence ID" value="NZ_QYUP01000080.1"/>
</dbReference>
<dbReference type="Proteomes" id="UP000284006">
    <property type="component" value="Unassembled WGS sequence"/>
</dbReference>
<dbReference type="InterPro" id="IPR016162">
    <property type="entry name" value="Ald_DH_N"/>
</dbReference>
<evidence type="ECO:0000256" key="3">
    <source>
        <dbReference type="RuleBase" id="RU003345"/>
    </source>
</evidence>